<dbReference type="InterPro" id="IPR011989">
    <property type="entry name" value="ARM-like"/>
</dbReference>
<comment type="caution">
    <text evidence="2">The sequence shown here is derived from an EMBL/GenBank/DDBJ whole genome shotgun (WGS) entry which is preliminary data.</text>
</comment>
<gene>
    <name evidence="2" type="ORF">LSAT_V11C500247710</name>
</gene>
<dbReference type="Proteomes" id="UP000235145">
    <property type="component" value="Unassembled WGS sequence"/>
</dbReference>
<evidence type="ECO:0000313" key="2">
    <source>
        <dbReference type="EMBL" id="KAJ0204936.1"/>
    </source>
</evidence>
<sequence>MNDSLVRDFFKFEEWKSLKNSFFFVYISSNSVFPTTPIILILNLNPKYVPLHSLFLLPSLLLSYLSSRLSFTKVLPTLVKLFASNEQAIRVGLLQHIDQLGNFGCLVLVVWLPV</sequence>
<name>A0A9R1X9Z0_LACSA</name>
<keyword evidence="3" id="KW-1185">Reference proteome</keyword>
<keyword evidence="1" id="KW-1133">Transmembrane helix</keyword>
<evidence type="ECO:0000256" key="1">
    <source>
        <dbReference type="SAM" id="Phobius"/>
    </source>
</evidence>
<protein>
    <submittedName>
        <fullName evidence="2">Uncharacterized protein</fullName>
    </submittedName>
</protein>
<dbReference type="EMBL" id="NBSK02000005">
    <property type="protein sequence ID" value="KAJ0204936.1"/>
    <property type="molecule type" value="Genomic_DNA"/>
</dbReference>
<feature type="transmembrane region" description="Helical" evidence="1">
    <location>
        <begin position="21"/>
        <end position="42"/>
    </location>
</feature>
<dbReference type="AlphaFoldDB" id="A0A9R1X9Z0"/>
<accession>A0A9R1X9Z0</accession>
<feature type="transmembrane region" description="Helical" evidence="1">
    <location>
        <begin position="48"/>
        <end position="65"/>
    </location>
</feature>
<reference evidence="2 3" key="1">
    <citation type="journal article" date="2017" name="Nat. Commun.">
        <title>Genome assembly with in vitro proximity ligation data and whole-genome triplication in lettuce.</title>
        <authorList>
            <person name="Reyes-Chin-Wo S."/>
            <person name="Wang Z."/>
            <person name="Yang X."/>
            <person name="Kozik A."/>
            <person name="Arikit S."/>
            <person name="Song C."/>
            <person name="Xia L."/>
            <person name="Froenicke L."/>
            <person name="Lavelle D.O."/>
            <person name="Truco M.J."/>
            <person name="Xia R."/>
            <person name="Zhu S."/>
            <person name="Xu C."/>
            <person name="Xu H."/>
            <person name="Xu X."/>
            <person name="Cox K."/>
            <person name="Korf I."/>
            <person name="Meyers B.C."/>
            <person name="Michelmore R.W."/>
        </authorList>
    </citation>
    <scope>NUCLEOTIDE SEQUENCE [LARGE SCALE GENOMIC DNA]</scope>
    <source>
        <strain evidence="3">cv. Salinas</strain>
        <tissue evidence="2">Seedlings</tissue>
    </source>
</reference>
<keyword evidence="1" id="KW-0472">Membrane</keyword>
<keyword evidence="1" id="KW-0812">Transmembrane</keyword>
<organism evidence="2 3">
    <name type="scientific">Lactuca sativa</name>
    <name type="common">Garden lettuce</name>
    <dbReference type="NCBI Taxonomy" id="4236"/>
    <lineage>
        <taxon>Eukaryota</taxon>
        <taxon>Viridiplantae</taxon>
        <taxon>Streptophyta</taxon>
        <taxon>Embryophyta</taxon>
        <taxon>Tracheophyta</taxon>
        <taxon>Spermatophyta</taxon>
        <taxon>Magnoliopsida</taxon>
        <taxon>eudicotyledons</taxon>
        <taxon>Gunneridae</taxon>
        <taxon>Pentapetalae</taxon>
        <taxon>asterids</taxon>
        <taxon>campanulids</taxon>
        <taxon>Asterales</taxon>
        <taxon>Asteraceae</taxon>
        <taxon>Cichorioideae</taxon>
        <taxon>Cichorieae</taxon>
        <taxon>Lactucinae</taxon>
        <taxon>Lactuca</taxon>
    </lineage>
</organism>
<evidence type="ECO:0000313" key="3">
    <source>
        <dbReference type="Proteomes" id="UP000235145"/>
    </source>
</evidence>
<dbReference type="Gene3D" id="1.25.10.10">
    <property type="entry name" value="Leucine-rich Repeat Variant"/>
    <property type="match status" value="1"/>
</dbReference>
<proteinExistence type="predicted"/>